<dbReference type="RefSeq" id="WP_207327087.1">
    <property type="nucleotide sequence ID" value="NZ_JAFMYW010000001.1"/>
</dbReference>
<keyword evidence="3" id="KW-0808">Transferase</keyword>
<sequence length="404" mass="44234">MPLPKFTDADRTLISNHLTANVQALLLRPPAGVSGMHVRELAEQIQSRQKARVKLPDWYANPDLIFPVPVSVEQASSERTAAYKATLVSGNTLADLTGGMGVDAAAFARNVAHVDYVERTQPLAELAAHNLPLLGIHNVSVHTGDGLDWLVDQEDPLDWLYLDPARRDTRPGRHGERVVGLADCEPDVLTHLPLLLRKGRNILIKTAPLLDIAATLRQLPTTRAVHVVAVQGEVKETLFVLGQQHVPGADVQMTAINLRDQTAPQLFTCRRGDEASAPVTLSDPLTYLYEPNAALLKAGAFRLTGERFGLNKLAPHSHLYTSKILVADFPGRAFQINSVCRADRKSVLNNVPEGQANLTVRNFPQPVDVLRKQLGLREGGNVYIFATTLQNGDKRLIVTHKAVI</sequence>
<keyword evidence="3" id="KW-0489">Methyltransferase</keyword>
<dbReference type="GO" id="GO:0008168">
    <property type="term" value="F:methyltransferase activity"/>
    <property type="evidence" value="ECO:0007669"/>
    <property type="project" value="UniProtKB-KW"/>
</dbReference>
<protein>
    <submittedName>
        <fullName evidence="3">SAM-dependent methyltransferase</fullName>
    </submittedName>
</protein>
<feature type="domain" description="THUMP-like" evidence="1">
    <location>
        <begin position="331"/>
        <end position="401"/>
    </location>
</feature>
<dbReference type="SUPFAM" id="SSF53335">
    <property type="entry name" value="S-adenosyl-L-methionine-dependent methyltransferases"/>
    <property type="match status" value="1"/>
</dbReference>
<dbReference type="Pfam" id="PF18096">
    <property type="entry name" value="Thump_like"/>
    <property type="match status" value="1"/>
</dbReference>
<dbReference type="Gene3D" id="1.10.10.1110">
    <property type="entry name" value="Methyltransferase PG1098, N-terminal domain"/>
    <property type="match status" value="1"/>
</dbReference>
<dbReference type="Pfam" id="PF22013">
    <property type="entry name" value="PG_1098_Fer"/>
    <property type="match status" value="1"/>
</dbReference>
<evidence type="ECO:0000259" key="1">
    <source>
        <dbReference type="Pfam" id="PF18096"/>
    </source>
</evidence>
<dbReference type="CDD" id="cd02440">
    <property type="entry name" value="AdoMet_MTases"/>
    <property type="match status" value="1"/>
</dbReference>
<dbReference type="Proteomes" id="UP000664628">
    <property type="component" value="Unassembled WGS sequence"/>
</dbReference>
<evidence type="ECO:0000313" key="3">
    <source>
        <dbReference type="EMBL" id="MBO0947167.1"/>
    </source>
</evidence>
<evidence type="ECO:0000259" key="2">
    <source>
        <dbReference type="Pfam" id="PF22013"/>
    </source>
</evidence>
<dbReference type="EMBL" id="JAFMYW010000001">
    <property type="protein sequence ID" value="MBO0947167.1"/>
    <property type="molecule type" value="Genomic_DNA"/>
</dbReference>
<reference evidence="3 4" key="1">
    <citation type="submission" date="2021-03" db="EMBL/GenBank/DDBJ databases">
        <title>Fibrella sp. HMF5405 genome sequencing and assembly.</title>
        <authorList>
            <person name="Kang H."/>
            <person name="Kim H."/>
            <person name="Bae S."/>
            <person name="Joh K."/>
        </authorList>
    </citation>
    <scope>NUCLEOTIDE SEQUENCE [LARGE SCALE GENOMIC DNA]</scope>
    <source>
        <strain evidence="3 4">HMF5405</strain>
    </source>
</reference>
<dbReference type="Gene3D" id="3.40.50.150">
    <property type="entry name" value="Vaccinia Virus protein VP39"/>
    <property type="match status" value="1"/>
</dbReference>
<name>A0ABS3JAZ7_9BACT</name>
<keyword evidence="4" id="KW-1185">Reference proteome</keyword>
<feature type="domain" description="PG-1098 ferredoxin-like" evidence="2">
    <location>
        <begin position="287"/>
        <end position="330"/>
    </location>
</feature>
<dbReference type="Pfam" id="PF01135">
    <property type="entry name" value="PCMT"/>
    <property type="match status" value="1"/>
</dbReference>
<evidence type="ECO:0000313" key="4">
    <source>
        <dbReference type="Proteomes" id="UP000664628"/>
    </source>
</evidence>
<proteinExistence type="predicted"/>
<gene>
    <name evidence="3" type="ORF">J2I46_01135</name>
</gene>
<accession>A0ABS3JAZ7</accession>
<organism evidence="3 4">
    <name type="scientific">Fibrella forsythiae</name>
    <dbReference type="NCBI Taxonomy" id="2817061"/>
    <lineage>
        <taxon>Bacteria</taxon>
        <taxon>Pseudomonadati</taxon>
        <taxon>Bacteroidota</taxon>
        <taxon>Cytophagia</taxon>
        <taxon>Cytophagales</taxon>
        <taxon>Spirosomataceae</taxon>
        <taxon>Fibrella</taxon>
    </lineage>
</organism>
<dbReference type="InterPro" id="IPR054168">
    <property type="entry name" value="PG_1098_Fer"/>
</dbReference>
<dbReference type="GO" id="GO:0032259">
    <property type="term" value="P:methylation"/>
    <property type="evidence" value="ECO:0007669"/>
    <property type="project" value="UniProtKB-KW"/>
</dbReference>
<dbReference type="InterPro" id="IPR041497">
    <property type="entry name" value="Thump-like"/>
</dbReference>
<dbReference type="InterPro" id="IPR029063">
    <property type="entry name" value="SAM-dependent_MTases_sf"/>
</dbReference>
<comment type="caution">
    <text evidence="3">The sequence shown here is derived from an EMBL/GenBank/DDBJ whole genome shotgun (WGS) entry which is preliminary data.</text>
</comment>